<protein>
    <submittedName>
        <fullName evidence="1">Crp/Fnr family transcriptional regulator</fullName>
    </submittedName>
</protein>
<comment type="caution">
    <text evidence="1">The sequence shown here is derived from an EMBL/GenBank/DDBJ whole genome shotgun (WGS) entry which is preliminary data.</text>
</comment>
<evidence type="ECO:0000313" key="1">
    <source>
        <dbReference type="EMBL" id="MDM1048706.1"/>
    </source>
</evidence>
<dbReference type="InterPro" id="IPR014710">
    <property type="entry name" value="RmlC-like_jellyroll"/>
</dbReference>
<evidence type="ECO:0000313" key="2">
    <source>
        <dbReference type="Proteomes" id="UP001170954"/>
    </source>
</evidence>
<proteinExistence type="predicted"/>
<dbReference type="RefSeq" id="WP_286651420.1">
    <property type="nucleotide sequence ID" value="NZ_JACAGK010000027.1"/>
</dbReference>
<dbReference type="Gene3D" id="2.60.120.10">
    <property type="entry name" value="Jelly Rolls"/>
    <property type="match status" value="1"/>
</dbReference>
<keyword evidence="2" id="KW-1185">Reference proteome</keyword>
<dbReference type="SUPFAM" id="SSF51206">
    <property type="entry name" value="cAMP-binding domain-like"/>
    <property type="match status" value="1"/>
</dbReference>
<organism evidence="1 2">
    <name type="scientific">Sphingobacterium hotanense</name>
    <dbReference type="NCBI Taxonomy" id="649196"/>
    <lineage>
        <taxon>Bacteria</taxon>
        <taxon>Pseudomonadati</taxon>
        <taxon>Bacteroidota</taxon>
        <taxon>Sphingobacteriia</taxon>
        <taxon>Sphingobacteriales</taxon>
        <taxon>Sphingobacteriaceae</taxon>
        <taxon>Sphingobacterium</taxon>
    </lineage>
</organism>
<dbReference type="Proteomes" id="UP001170954">
    <property type="component" value="Unassembled WGS sequence"/>
</dbReference>
<reference evidence="1" key="1">
    <citation type="submission" date="2020-06" db="EMBL/GenBank/DDBJ databases">
        <authorList>
            <person name="Dong N."/>
        </authorList>
    </citation>
    <scope>NUCLEOTIDE SEQUENCE</scope>
    <source>
        <strain evidence="1">R1692</strain>
    </source>
</reference>
<reference evidence="1" key="2">
    <citation type="journal article" date="2022" name="Sci. Total Environ.">
        <title>Prevalence, transmission, and molecular epidemiology of tet(X)-positive bacteria among humans, animals, and environmental niches in China: An epidemiological, and genomic-based study.</title>
        <authorList>
            <person name="Dong N."/>
            <person name="Zeng Y."/>
            <person name="Cai C."/>
            <person name="Sun C."/>
            <person name="Lu J."/>
            <person name="Liu C."/>
            <person name="Zhou H."/>
            <person name="Sun Q."/>
            <person name="Shu L."/>
            <person name="Wang H."/>
            <person name="Wang Y."/>
            <person name="Wang S."/>
            <person name="Wu C."/>
            <person name="Chan E.W."/>
            <person name="Chen G."/>
            <person name="Shen Z."/>
            <person name="Chen S."/>
            <person name="Zhang R."/>
        </authorList>
    </citation>
    <scope>NUCLEOTIDE SEQUENCE</scope>
    <source>
        <strain evidence="1">R1692</strain>
    </source>
</reference>
<dbReference type="InterPro" id="IPR018490">
    <property type="entry name" value="cNMP-bd_dom_sf"/>
</dbReference>
<dbReference type="EMBL" id="JACAGK010000027">
    <property type="protein sequence ID" value="MDM1048706.1"/>
    <property type="molecule type" value="Genomic_DNA"/>
</dbReference>
<gene>
    <name evidence="1" type="ORF">HX018_10690</name>
</gene>
<accession>A0ABT7NNM1</accession>
<name>A0ABT7NNM1_9SPHI</name>
<sequence>MTDKTSLLTYLLENYLSIHELSSSAVLKLNMAGKQIHHHNRAFKNLINRWSRFCDLKPEHIRWAKQNLQAIRTRKGQFLFEEERPKMTLFIVDQGAIINVVNNSLGKPTILNLAVPQMALSTTAHLHSNKPIAGSIQVIRPGQVLCLPYKDLKKWINQDQNINTLVSILFNKQIRFLYLLNQVRGQHTPLERYQHFHRLLPEIASFLNQHQQAQMLGISRSTLQKIKRRELFNR</sequence>